<dbReference type="AlphaFoldDB" id="A0A9X0HN13"/>
<reference evidence="2 3" key="1">
    <citation type="submission" date="2015-11" db="EMBL/GenBank/DDBJ databases">
        <title>Solirubrum puertoriconensis gen. nov. an environmental bacteria isolated in Puerto Rico.</title>
        <authorList>
            <person name="Cuebas-Irizarry M.F."/>
            <person name="Montalvo-Rodriguez R."/>
        </authorList>
    </citation>
    <scope>NUCLEOTIDE SEQUENCE [LARGE SCALE GENOMIC DNA]</scope>
    <source>
        <strain evidence="2 3">MC1A</strain>
    </source>
</reference>
<comment type="caution">
    <text evidence="2">The sequence shown here is derived from an EMBL/GenBank/DDBJ whole genome shotgun (WGS) entry which is preliminary data.</text>
</comment>
<protein>
    <recommendedName>
        <fullName evidence="4">Diguanylate cyclase</fullName>
    </recommendedName>
</protein>
<evidence type="ECO:0000313" key="3">
    <source>
        <dbReference type="Proteomes" id="UP000054223"/>
    </source>
</evidence>
<dbReference type="SUPFAM" id="SSF63829">
    <property type="entry name" value="Calcium-dependent phosphotriesterase"/>
    <property type="match status" value="2"/>
</dbReference>
<dbReference type="PANTHER" id="PTHR43547:SF2">
    <property type="entry name" value="HYBRID SIGNAL TRANSDUCTION HISTIDINE KINASE C"/>
    <property type="match status" value="1"/>
</dbReference>
<dbReference type="Gene3D" id="2.130.10.10">
    <property type="entry name" value="YVTN repeat-like/Quinoprotein amine dehydrogenase"/>
    <property type="match status" value="2"/>
</dbReference>
<accession>A0A9X0HN13</accession>
<gene>
    <name evidence="2" type="ORF">ASU33_19650</name>
</gene>
<proteinExistence type="predicted"/>
<name>A0A9X0HN13_SOLP1</name>
<evidence type="ECO:0008006" key="4">
    <source>
        <dbReference type="Google" id="ProtNLM"/>
    </source>
</evidence>
<dbReference type="PANTHER" id="PTHR43547">
    <property type="entry name" value="TWO-COMPONENT HISTIDINE KINASE"/>
    <property type="match status" value="1"/>
</dbReference>
<dbReference type="Pfam" id="PF07494">
    <property type="entry name" value="Reg_prop"/>
    <property type="match status" value="2"/>
</dbReference>
<evidence type="ECO:0000256" key="1">
    <source>
        <dbReference type="ARBA" id="ARBA00022553"/>
    </source>
</evidence>
<sequence length="403" mass="45335">MGRFGHLVKVTGILSFNRTIARAVVGRDLYQTQTMHKLKPSSPLAFIFLLLTAFACREKKEAVAEKTSAEIINTARSGTPKTTAPALRLKFTSGVRAILEDSHGNTWFGSDAEGACLLQNGRLRYFTTEHGLSNNQVRTIYEDKDGIVWFECGRGLSRYDGRGMTVYTQRDYHSPNDWSLTGSELWFKGNETDRYNELEKQPGVYQYDGKKLSYRRFPSELKSIAAISTPFVKSKDGTIWFGTYSAVIGYDGNTFKIINNEYLSTTENAKGLHVRSLMADSKGNLWIGNNGLGVYKYDGQKAIKLPQQQPASATVYSQFTKPNSLTRVFSIGEDTLGNIWFGTRESGVYRYDGNRLTNYTEQDGIESNHIWTIYRSKTGAMWFGGANPSGVYEFVDGAFKRKY</sequence>
<dbReference type="Proteomes" id="UP000054223">
    <property type="component" value="Unassembled WGS sequence"/>
</dbReference>
<keyword evidence="3" id="KW-1185">Reference proteome</keyword>
<keyword evidence="1" id="KW-0597">Phosphoprotein</keyword>
<dbReference type="EMBL" id="LNAL01000005">
    <property type="protein sequence ID" value="KUG09041.1"/>
    <property type="molecule type" value="Genomic_DNA"/>
</dbReference>
<organism evidence="2 3">
    <name type="scientific">Solirubrum puertoriconensis</name>
    <dbReference type="NCBI Taxonomy" id="1751427"/>
    <lineage>
        <taxon>Bacteria</taxon>
        <taxon>Pseudomonadati</taxon>
        <taxon>Bacteroidota</taxon>
        <taxon>Cytophagia</taxon>
        <taxon>Cytophagales</taxon>
    </lineage>
</organism>
<dbReference type="InterPro" id="IPR011110">
    <property type="entry name" value="Reg_prop"/>
</dbReference>
<dbReference type="GO" id="GO:0000155">
    <property type="term" value="F:phosphorelay sensor kinase activity"/>
    <property type="evidence" value="ECO:0007669"/>
    <property type="project" value="TreeGrafter"/>
</dbReference>
<evidence type="ECO:0000313" key="2">
    <source>
        <dbReference type="EMBL" id="KUG09041.1"/>
    </source>
</evidence>
<dbReference type="InterPro" id="IPR015943">
    <property type="entry name" value="WD40/YVTN_repeat-like_dom_sf"/>
</dbReference>